<feature type="chain" id="PRO_5020870193" evidence="1">
    <location>
        <begin position="25"/>
        <end position="260"/>
    </location>
</feature>
<proteinExistence type="predicted"/>
<keyword evidence="1" id="KW-0732">Signal</keyword>
<dbReference type="AlphaFoldDB" id="A0A4U3MGD1"/>
<organism evidence="2 3">
    <name type="scientific">Herbidospora galbida</name>
    <dbReference type="NCBI Taxonomy" id="2575442"/>
    <lineage>
        <taxon>Bacteria</taxon>
        <taxon>Bacillati</taxon>
        <taxon>Actinomycetota</taxon>
        <taxon>Actinomycetes</taxon>
        <taxon>Streptosporangiales</taxon>
        <taxon>Streptosporangiaceae</taxon>
        <taxon>Herbidospora</taxon>
    </lineage>
</organism>
<reference evidence="2 3" key="1">
    <citation type="submission" date="2019-04" db="EMBL/GenBank/DDBJ databases">
        <title>Herbidospora sp. NEAU-GS14.nov., a novel actinomycete isolated from soil.</title>
        <authorList>
            <person name="Han L."/>
        </authorList>
    </citation>
    <scope>NUCLEOTIDE SEQUENCE [LARGE SCALE GENOMIC DNA]</scope>
    <source>
        <strain evidence="2 3">NEAU-GS14</strain>
    </source>
</reference>
<sequence length="260" mass="27901">MRSIASFCAALVMIAMGGVAPANASSGRAPVTVSVSATDGWQDAGLFLHAGDTLIVRFISGTWTVDHRNFPHVGPAGYPAHIDAQIWQGCKLKPAAYGKLLASVDQINLTEVGAGGVFSIKQSGRLRFRIHDGDTCLGDNAGAVKVTVAHLGHGLLQAIKDDVAELQQKSRTKKPSNTLSPAEIKAIIPVLKRLKSNLWWLLKEVANDAAWDLAAKAIGTVSVLKLKTFLNPCFSLSWETFLTSKDCLKLWSLPTKTFKA</sequence>
<dbReference type="EMBL" id="SZQA01000011">
    <property type="protein sequence ID" value="TKK88355.1"/>
    <property type="molecule type" value="Genomic_DNA"/>
</dbReference>
<evidence type="ECO:0000313" key="3">
    <source>
        <dbReference type="Proteomes" id="UP000308705"/>
    </source>
</evidence>
<dbReference type="Gene3D" id="2.60.120.430">
    <property type="entry name" value="Galactose-binding lectin"/>
    <property type="match status" value="1"/>
</dbReference>
<evidence type="ECO:0000256" key="1">
    <source>
        <dbReference type="SAM" id="SignalP"/>
    </source>
</evidence>
<evidence type="ECO:0000313" key="2">
    <source>
        <dbReference type="EMBL" id="TKK88355.1"/>
    </source>
</evidence>
<dbReference type="OrthoDB" id="247580at2"/>
<comment type="caution">
    <text evidence="2">The sequence shown here is derived from an EMBL/GenBank/DDBJ whole genome shotgun (WGS) entry which is preliminary data.</text>
</comment>
<dbReference type="Proteomes" id="UP000308705">
    <property type="component" value="Unassembled WGS sequence"/>
</dbReference>
<keyword evidence="3" id="KW-1185">Reference proteome</keyword>
<feature type="signal peptide" evidence="1">
    <location>
        <begin position="1"/>
        <end position="24"/>
    </location>
</feature>
<name>A0A4U3MGD1_9ACTN</name>
<accession>A0A4U3MGD1</accession>
<gene>
    <name evidence="2" type="ORF">FDA94_13710</name>
</gene>
<protein>
    <submittedName>
        <fullName evidence="2">Uncharacterized protein</fullName>
    </submittedName>
</protein>